<evidence type="ECO:0000313" key="3">
    <source>
        <dbReference type="Proteomes" id="UP001597040"/>
    </source>
</evidence>
<keyword evidence="1" id="KW-0472">Membrane</keyword>
<organism evidence="2 3">
    <name type="scientific">Virgibacillus byunsanensis</name>
    <dbReference type="NCBI Taxonomy" id="570945"/>
    <lineage>
        <taxon>Bacteria</taxon>
        <taxon>Bacillati</taxon>
        <taxon>Bacillota</taxon>
        <taxon>Bacilli</taxon>
        <taxon>Bacillales</taxon>
        <taxon>Bacillaceae</taxon>
        <taxon>Virgibacillus</taxon>
    </lineage>
</organism>
<sequence length="43" mass="5068">MERLPDVTTIICTILAFAVPFFIYKINQSLHKYGDPPWKKEEN</sequence>
<reference evidence="3" key="1">
    <citation type="journal article" date="2019" name="Int. J. Syst. Evol. Microbiol.">
        <title>The Global Catalogue of Microorganisms (GCM) 10K type strain sequencing project: providing services to taxonomists for standard genome sequencing and annotation.</title>
        <authorList>
            <consortium name="The Broad Institute Genomics Platform"/>
            <consortium name="The Broad Institute Genome Sequencing Center for Infectious Disease"/>
            <person name="Wu L."/>
            <person name="Ma J."/>
        </authorList>
    </citation>
    <scope>NUCLEOTIDE SEQUENCE [LARGE SCALE GENOMIC DNA]</scope>
    <source>
        <strain evidence="3">CCUG 56754</strain>
    </source>
</reference>
<feature type="transmembrane region" description="Helical" evidence="1">
    <location>
        <begin position="6"/>
        <end position="24"/>
    </location>
</feature>
<dbReference type="Proteomes" id="UP001597040">
    <property type="component" value="Unassembled WGS sequence"/>
</dbReference>
<keyword evidence="1" id="KW-1133">Transmembrane helix</keyword>
<accession>A0ABW3LN72</accession>
<name>A0ABW3LN72_9BACI</name>
<gene>
    <name evidence="2" type="ORF">ACFQ3N_11005</name>
</gene>
<protein>
    <submittedName>
        <fullName evidence="2">Uncharacterized protein</fullName>
    </submittedName>
</protein>
<proteinExistence type="predicted"/>
<keyword evidence="3" id="KW-1185">Reference proteome</keyword>
<evidence type="ECO:0000313" key="2">
    <source>
        <dbReference type="EMBL" id="MFD1038914.1"/>
    </source>
</evidence>
<keyword evidence="1" id="KW-0812">Transmembrane</keyword>
<evidence type="ECO:0000256" key="1">
    <source>
        <dbReference type="SAM" id="Phobius"/>
    </source>
</evidence>
<comment type="caution">
    <text evidence="2">The sequence shown here is derived from an EMBL/GenBank/DDBJ whole genome shotgun (WGS) entry which is preliminary data.</text>
</comment>
<dbReference type="EMBL" id="JBHTKJ010000027">
    <property type="protein sequence ID" value="MFD1038914.1"/>
    <property type="molecule type" value="Genomic_DNA"/>
</dbReference>